<keyword evidence="1" id="KW-0378">Hydrolase</keyword>
<keyword evidence="2" id="KW-1185">Reference proteome</keyword>
<dbReference type="GO" id="GO:0004519">
    <property type="term" value="F:endonuclease activity"/>
    <property type="evidence" value="ECO:0007669"/>
    <property type="project" value="UniProtKB-KW"/>
</dbReference>
<keyword evidence="1" id="KW-0255">Endonuclease</keyword>
<dbReference type="SUPFAM" id="SSF54171">
    <property type="entry name" value="DNA-binding domain"/>
    <property type="match status" value="1"/>
</dbReference>
<dbReference type="GO" id="GO:0003677">
    <property type="term" value="F:DNA binding"/>
    <property type="evidence" value="ECO:0007669"/>
    <property type="project" value="InterPro"/>
</dbReference>
<comment type="caution">
    <text evidence="1">The sequence shown here is derived from an EMBL/GenBank/DDBJ whole genome shotgun (WGS) entry which is preliminary data.</text>
</comment>
<sequence length="147" mass="16774">MDLKDQQFGDLTVIRSVTIGRRTLWLCRCSCKKEIPVSSSNLTRGVYTSCGCKRVQKRDAGVKKHIADDRINGTRKSALRAKLHSENKSGVKGVIWIEARQRWKAYIGFKGKSKTLGYRTLKEDAIALRKAAEEKYHKPYLENEDSE</sequence>
<reference evidence="1 2" key="1">
    <citation type="journal article" date="2019" name="Microorganisms">
        <title>Paenibacillus lutrae sp. nov., A Chitinolytic Species Isolated from A River Otter in Castril Natural Park, Granada, Spain.</title>
        <authorList>
            <person name="Rodriguez M."/>
            <person name="Reina J.C."/>
            <person name="Bejar V."/>
            <person name="Llamas I."/>
        </authorList>
    </citation>
    <scope>NUCLEOTIDE SEQUENCE [LARGE SCALE GENOMIC DNA]</scope>
    <source>
        <strain evidence="1 2">N10</strain>
    </source>
</reference>
<protein>
    <submittedName>
        <fullName evidence="1">HNH endonuclease</fullName>
    </submittedName>
</protein>
<accession>A0A7X3FIU6</accession>
<name>A0A7X3FIU6_9BACL</name>
<dbReference type="EMBL" id="RHLK01000006">
    <property type="protein sequence ID" value="MVP00372.1"/>
    <property type="molecule type" value="Genomic_DNA"/>
</dbReference>
<keyword evidence="1" id="KW-0540">Nuclease</keyword>
<dbReference type="AlphaFoldDB" id="A0A7X3FIU6"/>
<dbReference type="InterPro" id="IPR016177">
    <property type="entry name" value="DNA-bd_dom_sf"/>
</dbReference>
<evidence type="ECO:0000313" key="1">
    <source>
        <dbReference type="EMBL" id="MVP00372.1"/>
    </source>
</evidence>
<proteinExistence type="predicted"/>
<organism evidence="1 2">
    <name type="scientific">Paenibacillus lutrae</name>
    <dbReference type="NCBI Taxonomy" id="2078573"/>
    <lineage>
        <taxon>Bacteria</taxon>
        <taxon>Bacillati</taxon>
        <taxon>Bacillota</taxon>
        <taxon>Bacilli</taxon>
        <taxon>Bacillales</taxon>
        <taxon>Paenibacillaceae</taxon>
        <taxon>Paenibacillus</taxon>
    </lineage>
</organism>
<gene>
    <name evidence="1" type="ORF">EDM21_12700</name>
</gene>
<dbReference type="Proteomes" id="UP000490800">
    <property type="component" value="Unassembled WGS sequence"/>
</dbReference>
<evidence type="ECO:0000313" key="2">
    <source>
        <dbReference type="Proteomes" id="UP000490800"/>
    </source>
</evidence>